<dbReference type="EMBL" id="CP001275">
    <property type="protein sequence ID" value="ACM05538.1"/>
    <property type="molecule type" value="Genomic_DNA"/>
</dbReference>
<dbReference type="Gene3D" id="2.60.120.260">
    <property type="entry name" value="Galactose-binding domain-like"/>
    <property type="match status" value="1"/>
</dbReference>
<accession>B9KZC4</accession>
<dbReference type="Proteomes" id="UP000000447">
    <property type="component" value="Chromosome"/>
</dbReference>
<feature type="transmembrane region" description="Helical" evidence="1">
    <location>
        <begin position="187"/>
        <end position="210"/>
    </location>
</feature>
<feature type="transmembrane region" description="Helical" evidence="1">
    <location>
        <begin position="24"/>
        <end position="48"/>
    </location>
</feature>
<dbReference type="HOGENOM" id="CLU_1189459_0_0_0"/>
<evidence type="ECO:0000256" key="1">
    <source>
        <dbReference type="SAM" id="Phobius"/>
    </source>
</evidence>
<dbReference type="KEGG" id="tro:trd_0838"/>
<dbReference type="eggNOG" id="ENOG5030TDK">
    <property type="taxonomic scope" value="Bacteria"/>
</dbReference>
<dbReference type="AlphaFoldDB" id="B9KZC4"/>
<evidence type="ECO:0000313" key="2">
    <source>
        <dbReference type="EMBL" id="ACM05538.1"/>
    </source>
</evidence>
<keyword evidence="1" id="KW-1133">Transmembrane helix</keyword>
<evidence type="ECO:0000313" key="3">
    <source>
        <dbReference type="Proteomes" id="UP000000447"/>
    </source>
</evidence>
<organism evidence="2 3">
    <name type="scientific">Thermomicrobium roseum (strain ATCC 27502 / DSM 5159 / P-2)</name>
    <dbReference type="NCBI Taxonomy" id="309801"/>
    <lineage>
        <taxon>Bacteria</taxon>
        <taxon>Pseudomonadati</taxon>
        <taxon>Thermomicrobiota</taxon>
        <taxon>Thermomicrobia</taxon>
        <taxon>Thermomicrobiales</taxon>
        <taxon>Thermomicrobiaceae</taxon>
        <taxon>Thermomicrobium</taxon>
    </lineage>
</organism>
<keyword evidence="1" id="KW-0812">Transmembrane</keyword>
<protein>
    <submittedName>
        <fullName evidence="2">Uncharacterized protein</fullName>
    </submittedName>
</protein>
<keyword evidence="3" id="KW-1185">Reference proteome</keyword>
<reference evidence="2 3" key="1">
    <citation type="journal article" date="2009" name="PLoS ONE">
        <title>Complete genome sequence of the aerobic CO-oxidizing thermophile Thermomicrobium roseum.</title>
        <authorList>
            <person name="Wu D."/>
            <person name="Raymond J."/>
            <person name="Wu M."/>
            <person name="Chatterji S."/>
            <person name="Ren Q."/>
            <person name="Graham J.E."/>
            <person name="Bryant D.A."/>
            <person name="Robb F."/>
            <person name="Colman A."/>
            <person name="Tallon L.J."/>
            <person name="Badger J.H."/>
            <person name="Madupu R."/>
            <person name="Ward N.L."/>
            <person name="Eisen J.A."/>
        </authorList>
    </citation>
    <scope>NUCLEOTIDE SEQUENCE [LARGE SCALE GENOMIC DNA]</scope>
    <source>
        <strain evidence="3">ATCC 27502 / DSM 5159 / P-2</strain>
    </source>
</reference>
<keyword evidence="1" id="KW-0472">Membrane</keyword>
<sequence length="233" mass="25893">MRSMHVQDNIELRPATIGGQWGPFWWATFRVLLVLLVLTWWATVLARLTRLSPDTTRTPSVLAAGLTYLPDSRVQLEGDWVVQQLGDGRLVATRTAGDRLRFQFAGTAAAVEVRAGPDAGAILVSIENAHASLRSVNRFSLLRSSARLEMVPIVHNLVPGIYRVEVTNEDGGELAIRALVIENSPGVWWAWLPPVVVGITFLAHLLITWWNTLLEALGWFRVRPEKSEKNAST</sequence>
<proteinExistence type="predicted"/>
<name>B9KZC4_THERP</name>
<gene>
    <name evidence="2" type="ordered locus">trd_0838</name>
</gene>
<dbReference type="STRING" id="309801.trd_0838"/>